<gene>
    <name evidence="2" type="ORF">WA026_017896</name>
</gene>
<organism evidence="2 3">
    <name type="scientific">Henosepilachna vigintioctopunctata</name>
    <dbReference type="NCBI Taxonomy" id="420089"/>
    <lineage>
        <taxon>Eukaryota</taxon>
        <taxon>Metazoa</taxon>
        <taxon>Ecdysozoa</taxon>
        <taxon>Arthropoda</taxon>
        <taxon>Hexapoda</taxon>
        <taxon>Insecta</taxon>
        <taxon>Pterygota</taxon>
        <taxon>Neoptera</taxon>
        <taxon>Endopterygota</taxon>
        <taxon>Coleoptera</taxon>
        <taxon>Polyphaga</taxon>
        <taxon>Cucujiformia</taxon>
        <taxon>Coccinelloidea</taxon>
        <taxon>Coccinellidae</taxon>
        <taxon>Epilachninae</taxon>
        <taxon>Epilachnini</taxon>
        <taxon>Henosepilachna</taxon>
    </lineage>
</organism>
<dbReference type="EMBL" id="JARQZJ010000011">
    <property type="protein sequence ID" value="KAK9872438.1"/>
    <property type="molecule type" value="Genomic_DNA"/>
</dbReference>
<dbReference type="Proteomes" id="UP001431783">
    <property type="component" value="Unassembled WGS sequence"/>
</dbReference>
<evidence type="ECO:0000313" key="3">
    <source>
        <dbReference type="Proteomes" id="UP001431783"/>
    </source>
</evidence>
<proteinExistence type="predicted"/>
<evidence type="ECO:0008006" key="4">
    <source>
        <dbReference type="Google" id="ProtNLM"/>
    </source>
</evidence>
<sequence>MNSIVALFFFAAVAASSASVFAPSGVIARSYVAQLCRLTLLFPTPTVLPPMLPHTLLMSPHTLPTLLLWLTDTTDMPLKTP</sequence>
<evidence type="ECO:0000256" key="1">
    <source>
        <dbReference type="SAM" id="SignalP"/>
    </source>
</evidence>
<protein>
    <recommendedName>
        <fullName evidence="4">Secreted protein</fullName>
    </recommendedName>
</protein>
<evidence type="ECO:0000313" key="2">
    <source>
        <dbReference type="EMBL" id="KAK9872438.1"/>
    </source>
</evidence>
<comment type="caution">
    <text evidence="2">The sequence shown here is derived from an EMBL/GenBank/DDBJ whole genome shotgun (WGS) entry which is preliminary data.</text>
</comment>
<feature type="signal peptide" evidence="1">
    <location>
        <begin position="1"/>
        <end position="18"/>
    </location>
</feature>
<dbReference type="AlphaFoldDB" id="A0AAW1TQ30"/>
<accession>A0AAW1TQ30</accession>
<keyword evidence="1" id="KW-0732">Signal</keyword>
<keyword evidence="3" id="KW-1185">Reference proteome</keyword>
<name>A0AAW1TQ30_9CUCU</name>
<reference evidence="2 3" key="1">
    <citation type="submission" date="2023-03" db="EMBL/GenBank/DDBJ databases">
        <title>Genome insight into feeding habits of ladybird beetles.</title>
        <authorList>
            <person name="Li H.-S."/>
            <person name="Huang Y.-H."/>
            <person name="Pang H."/>
        </authorList>
    </citation>
    <scope>NUCLEOTIDE SEQUENCE [LARGE SCALE GENOMIC DNA]</scope>
    <source>
        <strain evidence="2">SYSU_2023b</strain>
        <tissue evidence="2">Whole body</tissue>
    </source>
</reference>
<feature type="chain" id="PRO_5043979738" description="Secreted protein" evidence="1">
    <location>
        <begin position="19"/>
        <end position="81"/>
    </location>
</feature>